<dbReference type="PANTHER" id="PTHR46796:SF6">
    <property type="entry name" value="ARAC SUBFAMILY"/>
    <property type="match status" value="1"/>
</dbReference>
<dbReference type="OrthoDB" id="9799345at2"/>
<keyword evidence="1" id="KW-0805">Transcription regulation</keyword>
<dbReference type="PROSITE" id="PS01124">
    <property type="entry name" value="HTH_ARAC_FAMILY_2"/>
    <property type="match status" value="1"/>
</dbReference>
<name>A0A109IJZ5_9ACTN</name>
<dbReference type="Pfam" id="PF14525">
    <property type="entry name" value="AraC_binding_2"/>
    <property type="match status" value="1"/>
</dbReference>
<gene>
    <name evidence="4" type="ORF">GA0070623_1670</name>
</gene>
<dbReference type="RefSeq" id="WP_067308988.1">
    <property type="nucleotide sequence ID" value="NZ_LRMV01000071.1"/>
</dbReference>
<protein>
    <submittedName>
        <fullName evidence="4">Transcriptional regulator, AraC family</fullName>
    </submittedName>
</protein>
<dbReference type="InterPro" id="IPR009057">
    <property type="entry name" value="Homeodomain-like_sf"/>
</dbReference>
<dbReference type="SMART" id="SM00342">
    <property type="entry name" value="HTH_ARAC"/>
    <property type="match status" value="1"/>
</dbReference>
<dbReference type="EMBL" id="LT607752">
    <property type="protein sequence ID" value="SCG49169.1"/>
    <property type="molecule type" value="Genomic_DNA"/>
</dbReference>
<accession>A0A109IJZ5</accession>
<dbReference type="InterPro" id="IPR035418">
    <property type="entry name" value="AraC-bd_2"/>
</dbReference>
<keyword evidence="3" id="KW-0804">Transcription</keyword>
<dbReference type="Proteomes" id="UP000198226">
    <property type="component" value="Chromosome I"/>
</dbReference>
<keyword evidence="2" id="KW-0238">DNA-binding</keyword>
<dbReference type="Pfam" id="PF12833">
    <property type="entry name" value="HTH_18"/>
    <property type="match status" value="1"/>
</dbReference>
<sequence length="344" mass="38583">MVHRTVIDTQRLPPAERFGMWLDLVARTSTPLRIRSDHQHDFRASAEIIDLGPVRLLRYRYPSLEAVRTAKLVRRSEVDYHLLALTLNGTGVVGQAGRQSRLDAGEFTFYDGSRPHEVSHFGEEGDQRYAASVVALIPYGALPVPPERLSPLLAGRMSASEGLGALVAQYLTRITAFPEQYRQADAERLGGVALDLISTMLGRHLVAEDDVPREVRRRALLAQVRDHVQRRLGDAGLTPGSIAEAHHVSVRSLHRLFEQEQTTVASYIRELRLARCRRDLADPALAHRPVQAIATRWGFRDKAHFSRVFRAAHQLTPQEYRTLHLQQARMVNNPASGVNPGSPY</sequence>
<evidence type="ECO:0000313" key="4">
    <source>
        <dbReference type="EMBL" id="SCG49169.1"/>
    </source>
</evidence>
<dbReference type="PANTHER" id="PTHR46796">
    <property type="entry name" value="HTH-TYPE TRANSCRIPTIONAL ACTIVATOR RHAS-RELATED"/>
    <property type="match status" value="1"/>
</dbReference>
<keyword evidence="5" id="KW-1185">Reference proteome</keyword>
<evidence type="ECO:0000256" key="1">
    <source>
        <dbReference type="ARBA" id="ARBA00023015"/>
    </source>
</evidence>
<dbReference type="SUPFAM" id="SSF46689">
    <property type="entry name" value="Homeodomain-like"/>
    <property type="match status" value="1"/>
</dbReference>
<dbReference type="AlphaFoldDB" id="A0A109IJZ5"/>
<dbReference type="GO" id="GO:0003700">
    <property type="term" value="F:DNA-binding transcription factor activity"/>
    <property type="evidence" value="ECO:0007669"/>
    <property type="project" value="InterPro"/>
</dbReference>
<dbReference type="InterPro" id="IPR018060">
    <property type="entry name" value="HTH_AraC"/>
</dbReference>
<evidence type="ECO:0000313" key="5">
    <source>
        <dbReference type="Proteomes" id="UP000198226"/>
    </source>
</evidence>
<proteinExistence type="predicted"/>
<dbReference type="GO" id="GO:0043565">
    <property type="term" value="F:sequence-specific DNA binding"/>
    <property type="evidence" value="ECO:0007669"/>
    <property type="project" value="InterPro"/>
</dbReference>
<evidence type="ECO:0000256" key="3">
    <source>
        <dbReference type="ARBA" id="ARBA00023163"/>
    </source>
</evidence>
<reference evidence="5" key="1">
    <citation type="submission" date="2016-06" db="EMBL/GenBank/DDBJ databases">
        <authorList>
            <person name="Varghese N."/>
            <person name="Submissions Spin"/>
        </authorList>
    </citation>
    <scope>NUCLEOTIDE SEQUENCE [LARGE SCALE GENOMIC DNA]</scope>
    <source>
        <strain evidence="5">DSM 44983</strain>
    </source>
</reference>
<dbReference type="InterPro" id="IPR050204">
    <property type="entry name" value="AraC_XylS_family_regulators"/>
</dbReference>
<evidence type="ECO:0000256" key="2">
    <source>
        <dbReference type="ARBA" id="ARBA00023125"/>
    </source>
</evidence>
<organism evidence="4 5">
    <name type="scientific">Micromonospora rifamycinica</name>
    <dbReference type="NCBI Taxonomy" id="291594"/>
    <lineage>
        <taxon>Bacteria</taxon>
        <taxon>Bacillati</taxon>
        <taxon>Actinomycetota</taxon>
        <taxon>Actinomycetes</taxon>
        <taxon>Micromonosporales</taxon>
        <taxon>Micromonosporaceae</taxon>
        <taxon>Micromonospora</taxon>
    </lineage>
</organism>
<dbReference type="Gene3D" id="1.10.10.60">
    <property type="entry name" value="Homeodomain-like"/>
    <property type="match status" value="1"/>
</dbReference>